<evidence type="ECO:0000313" key="1">
    <source>
        <dbReference type="EMBL" id="ADD93901.1"/>
    </source>
</evidence>
<name>D6PDV0_9BACT</name>
<sequence length="403" mass="47840">MITTAIFKLRWMEMMQDVLWESQEEANRMEGVPDFDALINPPNQEVAKRAERLRREFGMDPIEMKLLHERYGRAKRMDGTVVNVLDWRFAEVQTLYWGVLGRKRCANNPSRERELRKLEKKIYISMMYLFYRGKMNLPSGRSISPGDFVSNRFYVVPNLDIAESTHRSYLDMVEVAQATRLDHHTEGTTEIGHMNFLKRNISWLYFYNREEEALKWLEIAVELYPEKMTWGPEFDPETDTVDLEKLVRARLEDDIQRGGDYQVQAILIGMLVKHFTYLALGDEDNAIEYYEFIERIYARYSERMKNSPERMGLPPLEDLRRTRLTAFLLEEDPKMVAQLRTRMGLGRTNYHHLTLETNRLTLLARSRPLRFDRANAACHHHDYNPAFRVGLWKAVFQHRIRFT</sequence>
<dbReference type="EMBL" id="GU943003">
    <property type="protein sequence ID" value="ADD93901.1"/>
    <property type="molecule type" value="Genomic_DNA"/>
</dbReference>
<accession>D6PDV0</accession>
<organism evidence="1">
    <name type="scientific">uncultured marine bacterium MedDCM-OCT-S08-C1605</name>
    <dbReference type="NCBI Taxonomy" id="743072"/>
    <lineage>
        <taxon>Bacteria</taxon>
        <taxon>environmental samples</taxon>
    </lineage>
</organism>
<protein>
    <submittedName>
        <fullName evidence="1">Uncharacterized protein</fullName>
    </submittedName>
</protein>
<dbReference type="AlphaFoldDB" id="D6PDV0"/>
<reference evidence="1" key="1">
    <citation type="journal article" date="2010" name="ISME J.">
        <title>Metagenome of the Mediterranean deep chlorophyll maximum studied by direct and fosmid library 454 pyrosequencing.</title>
        <authorList>
            <person name="Ghai R."/>
            <person name="Martin-Cuadrado A.B."/>
            <person name="Molto A.G."/>
            <person name="Heredia I.G."/>
            <person name="Cabrera R."/>
            <person name="Martin J."/>
            <person name="Verdu M."/>
            <person name="Deschamps P."/>
            <person name="Moreira D."/>
            <person name="Lopez-Garcia P."/>
            <person name="Mira A."/>
            <person name="Rodriguez-Valera F."/>
        </authorList>
    </citation>
    <scope>NUCLEOTIDE SEQUENCE</scope>
</reference>
<proteinExistence type="predicted"/>